<dbReference type="GeneID" id="59349425"/>
<dbReference type="EMBL" id="JACAZF010000009">
    <property type="protein sequence ID" value="KAF7294940.1"/>
    <property type="molecule type" value="Genomic_DNA"/>
</dbReference>
<evidence type="ECO:0000313" key="2">
    <source>
        <dbReference type="Proteomes" id="UP000636479"/>
    </source>
</evidence>
<dbReference type="AlphaFoldDB" id="A0A8H6SBS4"/>
<protein>
    <submittedName>
        <fullName evidence="1">Uncharacterized protein</fullName>
    </submittedName>
</protein>
<dbReference type="RefSeq" id="XP_037216303.1">
    <property type="nucleotide sequence ID" value="XM_037366909.1"/>
</dbReference>
<proteinExistence type="predicted"/>
<comment type="caution">
    <text evidence="1">The sequence shown here is derived from an EMBL/GenBank/DDBJ whole genome shotgun (WGS) entry which is preliminary data.</text>
</comment>
<sequence>MLLLRRGPRPHNFPVISRRFASTLRLSGVRVGKVQLLVGASAVGLLAIGTGILLTDRATHHYAQDLLKRRATVVDPDVLQWEWNADNDEWPMDDELSGNIKNAIREAWILSHRLPDSSPSLESGENVVDAMYQQSETALRSLISLVEAHPPPNPSTLVALLIQHAEALGKLGQNGLVQSKDCYERIWEMQGGVGIQAARTAYKLGNIFGRLGQKDALNWWTRSLQLAGGNAPFKDGVPITPPSTPAAQRIVALTLVSLSAHYATTNQLKAARKIELSGLEILRSIETPQSLASTTPAQSLHYLTLLQRSAILSSHLAEVSYAQRRPPSESLQHLENAAHSSERVAFALVGTPIRDEMTPSTIESLLPQYADNDHLQLPARRLLGEAQRSAALSWNLMGRLTEKMDSALALSYYTRALSWAGNLNAPSSTMMREEWSDIQKNYQRLSR</sequence>
<dbReference type="OrthoDB" id="2524554at2759"/>
<reference evidence="1" key="1">
    <citation type="submission" date="2020-05" db="EMBL/GenBank/DDBJ databases">
        <title>Mycena genomes resolve the evolution of fungal bioluminescence.</title>
        <authorList>
            <person name="Tsai I.J."/>
        </authorList>
    </citation>
    <scope>NUCLEOTIDE SEQUENCE</scope>
    <source>
        <strain evidence="1">171206Taipei</strain>
    </source>
</reference>
<organism evidence="1 2">
    <name type="scientific">Mycena indigotica</name>
    <dbReference type="NCBI Taxonomy" id="2126181"/>
    <lineage>
        <taxon>Eukaryota</taxon>
        <taxon>Fungi</taxon>
        <taxon>Dikarya</taxon>
        <taxon>Basidiomycota</taxon>
        <taxon>Agaricomycotina</taxon>
        <taxon>Agaricomycetes</taxon>
        <taxon>Agaricomycetidae</taxon>
        <taxon>Agaricales</taxon>
        <taxon>Marasmiineae</taxon>
        <taxon>Mycenaceae</taxon>
        <taxon>Mycena</taxon>
    </lineage>
</organism>
<gene>
    <name evidence="1" type="ORF">MIND_01032100</name>
</gene>
<name>A0A8H6SBS4_9AGAR</name>
<keyword evidence="2" id="KW-1185">Reference proteome</keyword>
<accession>A0A8H6SBS4</accession>
<dbReference type="Proteomes" id="UP000636479">
    <property type="component" value="Unassembled WGS sequence"/>
</dbReference>
<evidence type="ECO:0000313" key="1">
    <source>
        <dbReference type="EMBL" id="KAF7294940.1"/>
    </source>
</evidence>